<keyword evidence="3" id="KW-0964">Secreted</keyword>
<dbReference type="KEGG" id="sre:PTSG_12546"/>
<dbReference type="InterPro" id="IPR011042">
    <property type="entry name" value="6-blade_b-propeller_TolB-like"/>
</dbReference>
<dbReference type="Gene3D" id="2.10.70.10">
    <property type="entry name" value="Complement Module, domain 1"/>
    <property type="match status" value="4"/>
</dbReference>
<evidence type="ECO:0000256" key="7">
    <source>
        <dbReference type="SAM" id="SignalP"/>
    </source>
</evidence>
<dbReference type="Pfam" id="PF00084">
    <property type="entry name" value="Sushi"/>
    <property type="match status" value="2"/>
</dbReference>
<evidence type="ECO:0000256" key="3">
    <source>
        <dbReference type="ARBA" id="ARBA00022525"/>
    </source>
</evidence>
<feature type="domain" description="Sushi" evidence="8">
    <location>
        <begin position="701"/>
        <end position="764"/>
    </location>
</feature>
<feature type="chain" id="PRO_5003288601" description="Sushi domain-containing protein" evidence="7">
    <location>
        <begin position="28"/>
        <end position="1448"/>
    </location>
</feature>
<dbReference type="InterPro" id="IPR056822">
    <property type="entry name" value="TEN_NHL"/>
</dbReference>
<evidence type="ECO:0000256" key="1">
    <source>
        <dbReference type="ARBA" id="ARBA00004613"/>
    </source>
</evidence>
<organism evidence="10">
    <name type="scientific">Salpingoeca rosetta (strain ATCC 50818 / BSB-021)</name>
    <dbReference type="NCBI Taxonomy" id="946362"/>
    <lineage>
        <taxon>Eukaryota</taxon>
        <taxon>Choanoflagellata</taxon>
        <taxon>Craspedida</taxon>
        <taxon>Salpingoecidae</taxon>
        <taxon>Salpingoeca</taxon>
    </lineage>
</organism>
<keyword evidence="7" id="KW-0732">Signal</keyword>
<feature type="domain" description="Sushi" evidence="8">
    <location>
        <begin position="917"/>
        <end position="980"/>
    </location>
</feature>
<dbReference type="STRING" id="946362.F2UEB6"/>
<evidence type="ECO:0000256" key="5">
    <source>
        <dbReference type="ARBA" id="ARBA00023157"/>
    </source>
</evidence>
<dbReference type="Pfam" id="PF25021">
    <property type="entry name" value="TEN_NHL"/>
    <property type="match status" value="1"/>
</dbReference>
<dbReference type="RefSeq" id="XP_004992611.1">
    <property type="nucleotide sequence ID" value="XM_004992554.1"/>
</dbReference>
<feature type="signal peptide" evidence="7">
    <location>
        <begin position="1"/>
        <end position="27"/>
    </location>
</feature>
<evidence type="ECO:0000313" key="9">
    <source>
        <dbReference type="EMBL" id="EGD74966.1"/>
    </source>
</evidence>
<feature type="repeat" description="NHL" evidence="6">
    <location>
        <begin position="1177"/>
        <end position="1208"/>
    </location>
</feature>
<name>F2UEB6_SALR5</name>
<keyword evidence="5" id="KW-1015">Disulfide bond</keyword>
<feature type="domain" description="Sushi" evidence="8">
    <location>
        <begin position="377"/>
        <end position="434"/>
    </location>
</feature>
<dbReference type="InterPro" id="IPR026645">
    <property type="entry name" value="Dermatopontin"/>
</dbReference>
<keyword evidence="10" id="KW-1185">Reference proteome</keyword>
<evidence type="ECO:0000256" key="4">
    <source>
        <dbReference type="ARBA" id="ARBA00022737"/>
    </source>
</evidence>
<dbReference type="PROSITE" id="PS51125">
    <property type="entry name" value="NHL"/>
    <property type="match status" value="1"/>
</dbReference>
<dbReference type="CDD" id="cd00033">
    <property type="entry name" value="CCP"/>
    <property type="match status" value="3"/>
</dbReference>
<dbReference type="InterPro" id="IPR035976">
    <property type="entry name" value="Sushi/SCR/CCP_sf"/>
</dbReference>
<dbReference type="PROSITE" id="PS50923">
    <property type="entry name" value="SUSHI"/>
    <property type="match status" value="3"/>
</dbReference>
<dbReference type="Gene3D" id="2.120.10.30">
    <property type="entry name" value="TolB, C-terminal domain"/>
    <property type="match status" value="1"/>
</dbReference>
<reference evidence="9" key="1">
    <citation type="submission" date="2009-08" db="EMBL/GenBank/DDBJ databases">
        <title>Annotation of Salpingoeca rosetta.</title>
        <authorList>
            <consortium name="The Broad Institute Genome Sequencing Platform"/>
            <person name="Russ C."/>
            <person name="Cuomo C."/>
            <person name="Burger G."/>
            <person name="Gray M.W."/>
            <person name="Holland P.W.H."/>
            <person name="King N."/>
            <person name="Lang F.B.F."/>
            <person name="Roger A.J."/>
            <person name="Ruiz-Trillo I."/>
            <person name="Young S.K."/>
            <person name="Zeng Q."/>
            <person name="Gargeya S."/>
            <person name="Alvarado L."/>
            <person name="Berlin A."/>
            <person name="Chapman S.B."/>
            <person name="Chen Z."/>
            <person name="Freedman E."/>
            <person name="Gellesch M."/>
            <person name="Goldberg J."/>
            <person name="Griggs A."/>
            <person name="Gujja S."/>
            <person name="Heilman E."/>
            <person name="Heiman D."/>
            <person name="Howarth C."/>
            <person name="Mehta T."/>
            <person name="Neiman D."/>
            <person name="Pearson M."/>
            <person name="Roberts A."/>
            <person name="Saif S."/>
            <person name="Shea T."/>
            <person name="Shenoy N."/>
            <person name="Sisk P."/>
            <person name="Stolte C."/>
            <person name="Sykes S."/>
            <person name="White J."/>
            <person name="Yandava C."/>
            <person name="Haas B."/>
            <person name="Nusbaum C."/>
            <person name="Birren B."/>
        </authorList>
    </citation>
    <scope>NUCLEOTIDE SEQUENCE [LARGE SCALE GENOMIC DNA]</scope>
    <source>
        <strain evidence="9">ATCC 50818</strain>
    </source>
</reference>
<comment type="similarity">
    <text evidence="2">Belongs to the dermatopontin family.</text>
</comment>
<dbReference type="PANTHER" id="PTHR15040:SF1">
    <property type="entry name" value="DERMATOPONTIN-LIKE ISOFORM X1"/>
    <property type="match status" value="1"/>
</dbReference>
<dbReference type="Proteomes" id="UP000007799">
    <property type="component" value="Unassembled WGS sequence"/>
</dbReference>
<keyword evidence="4" id="KW-0677">Repeat</keyword>
<dbReference type="PANTHER" id="PTHR15040">
    <property type="entry name" value="DERMATOPONTIN-RELATED"/>
    <property type="match status" value="1"/>
</dbReference>
<dbReference type="EMBL" id="GL832970">
    <property type="protein sequence ID" value="EGD74966.1"/>
    <property type="molecule type" value="Genomic_DNA"/>
</dbReference>
<dbReference type="SUPFAM" id="SSF57535">
    <property type="entry name" value="Complement control module/SCR domain"/>
    <property type="match status" value="5"/>
</dbReference>
<dbReference type="OrthoDB" id="5975249at2759"/>
<dbReference type="eggNOG" id="KOG2177">
    <property type="taxonomic scope" value="Eukaryota"/>
</dbReference>
<dbReference type="InterPro" id="IPR001258">
    <property type="entry name" value="NHL_repeat"/>
</dbReference>
<dbReference type="InterPro" id="IPR000436">
    <property type="entry name" value="Sushi_SCR_CCP_dom"/>
</dbReference>
<evidence type="ECO:0000313" key="10">
    <source>
        <dbReference type="Proteomes" id="UP000007799"/>
    </source>
</evidence>
<dbReference type="eggNOG" id="KOG4297">
    <property type="taxonomic scope" value="Eukaryota"/>
</dbReference>
<proteinExistence type="inferred from homology"/>
<dbReference type="SMART" id="SM00032">
    <property type="entry name" value="CCP"/>
    <property type="match status" value="6"/>
</dbReference>
<protein>
    <recommendedName>
        <fullName evidence="8">Sushi domain-containing protein</fullName>
    </recommendedName>
</protein>
<dbReference type="GO" id="GO:0005615">
    <property type="term" value="C:extracellular space"/>
    <property type="evidence" value="ECO:0007669"/>
    <property type="project" value="TreeGrafter"/>
</dbReference>
<comment type="subcellular location">
    <subcellularLocation>
        <location evidence="1">Secreted</location>
    </subcellularLocation>
</comment>
<sequence length="1448" mass="153622">MACAQRRAMLALLLFAITSSRLHVAVGQVNNWDGSLYYQCSAGCGLSYVSSYHSNNREDRRWSFSCASVGTGYSSSTTSSGFYDYAEYDRPIDMSCATDYYLERLQSVHSNSKEDRVWVYGCRRGRDVKLLNCGITGYLNDFDAYLSYTVSSNRIITGLASYHSNHNEDRRWRVRYCDVECDLGNNYVNRAGTRQCDSLPTTSISNNVYVNNFRQPFSVQCPDNMALISLNSYHDNTQEDRRWYFACQVPRTRGAQLSRQSWSAPTYGQLSSTVSFTCPSNSFLTGMRSAYVVGNLDRVMSFQCSSSADTRVSTSCYTSSSNSYDGALRFASSNIYVVTGLTSYFSSWSRDRVFRFTACRLDCAPGTQAVDGVCRAIVCPPLTLASGSATGTCNGAMGGLCSFSCYTGYRLEGSTSRTCQSNGVWTGSTTSCERITCGSLTHSQITMTGSCGGDFGDRCTYSYCPSGYAMRGSTTTRECTANGWTGSAPYCEKLECPAITSISGGYLSGECTGNLNDRCVFQCNEGAVLSPRSEVGVGVRECKQSTDSQGYVSAAWTGSAYSCQPIKCGQLSLANGLRSGSCGGNFGDVCALEECNRGYRFATGGATTCNCGEIGGVSQWKQGPSTACPARTCEVVTCNAVHFTNGQGSGLCDGTVGGQCTLQCNTGYWPSSEGSTSATCVLDSSGHSAAWNAKFATCKEVRCPALSLNQGSTSGSCSGRVGDQCRYSSCNDGFRFGAGGTSVRTCQQNGANAYWSGAEKTCVEVIERSGASDFKVTCAPGQAFTAMYYTAASNEYAYVCEDVGDDHDQRIFTVPEEQFISGTYSRYCDFNTYATSAVSKAGASFEYECSLLIGVTLTNCRLGGTLSGSYSVVAPEGSVIAGMYNSRSATPRARVCDVQCREHDGYYASGSKTCRRLSCGELTLENGSISGKCKGRKDDTCTYKGCDNGYELSSTGTGTRTCTIQDGRAEWSGTPKTCERIVTTSEPTTTNPCTGLRRAKDASACRTRCNQNNQDSTFFRYYEGCTHVCTCGCRKQYAIKGDQEQCTAHCASLGGLQGTHYPKHGGCRNVCLCTESGTRSVAAATTGSQVAVTGTSNTIKTVAGNGKTAWTGSSQPTQTGLNQAECVAVDGSGNMYVALRTGHRVVRIARGDGAITTVAGTGTAGDSGVGGAAASAQLNRPTCVALDAAGNVYISEEGSHRVSVVDATSGDLSVLVGTGHSGHRGMGGSSRAADIHTPRGLAVDNDAKVLYVADAENHVVYSVDLRTLSINVYAGTPNQRGYRGDNGPAVLGFLNGPTALALSASSNRLYIADTDNNRIRLVDLDSGVIDTIAGSGLSGASDVVGSSSVPALEAKLNRPEGVAVSEDGDQLVIADTTAHVLRLVQLSSDGAPVSVVAGTGKSGYVADNNSRTAADAPMDTPVSVAYDVGEQAVVFVDQQNRRVRRLYF</sequence>
<dbReference type="Pfam" id="PF14704">
    <property type="entry name" value="DERM"/>
    <property type="match status" value="2"/>
</dbReference>
<evidence type="ECO:0000256" key="6">
    <source>
        <dbReference type="PROSITE-ProRule" id="PRU00504"/>
    </source>
</evidence>
<gene>
    <name evidence="9" type="ORF">PTSG_12546</name>
</gene>
<dbReference type="SUPFAM" id="SSF101898">
    <property type="entry name" value="NHL repeat"/>
    <property type="match status" value="1"/>
</dbReference>
<evidence type="ECO:0000259" key="8">
    <source>
        <dbReference type="PROSITE" id="PS50923"/>
    </source>
</evidence>
<dbReference type="GO" id="GO:0030199">
    <property type="term" value="P:collagen fibril organization"/>
    <property type="evidence" value="ECO:0007669"/>
    <property type="project" value="TreeGrafter"/>
</dbReference>
<dbReference type="Gene3D" id="2.40.10.500">
    <property type="match status" value="2"/>
</dbReference>
<dbReference type="InParanoid" id="F2UEB6"/>
<evidence type="ECO:0000256" key="2">
    <source>
        <dbReference type="ARBA" id="ARBA00008712"/>
    </source>
</evidence>
<dbReference type="GeneID" id="16073182"/>
<dbReference type="GO" id="GO:0031012">
    <property type="term" value="C:extracellular matrix"/>
    <property type="evidence" value="ECO:0007669"/>
    <property type="project" value="TreeGrafter"/>
</dbReference>
<accession>F2UEB6</accession>